<protein>
    <submittedName>
        <fullName evidence="1">Uncharacterized protein</fullName>
    </submittedName>
</protein>
<sequence>MRLKRRYSVIVTSRRSYHGQTHLFITSCQAGRGRRPASARRFYEASEDELDLRGGTRAHVDSGRAARLLRSCVYCMSAAAQQILYDAGGDGLSLQWPAAREERVPTRPTSRDRQAAVDVAALRSLKIQERP</sequence>
<dbReference type="PROSITE" id="PS51257">
    <property type="entry name" value="PROKAR_LIPOPROTEIN"/>
    <property type="match status" value="1"/>
</dbReference>
<evidence type="ECO:0000313" key="2">
    <source>
        <dbReference type="Proteomes" id="UP000313359"/>
    </source>
</evidence>
<reference evidence="1" key="1">
    <citation type="journal article" date="2018" name="Genome Biol. Evol.">
        <title>Genomics and development of Lentinus tigrinus, a white-rot wood-decaying mushroom with dimorphic fruiting bodies.</title>
        <authorList>
            <person name="Wu B."/>
            <person name="Xu Z."/>
            <person name="Knudson A."/>
            <person name="Carlson A."/>
            <person name="Chen N."/>
            <person name="Kovaka S."/>
            <person name="LaButti K."/>
            <person name="Lipzen A."/>
            <person name="Pennachio C."/>
            <person name="Riley R."/>
            <person name="Schakwitz W."/>
            <person name="Umezawa K."/>
            <person name="Ohm R.A."/>
            <person name="Grigoriev I.V."/>
            <person name="Nagy L.G."/>
            <person name="Gibbons J."/>
            <person name="Hibbett D."/>
        </authorList>
    </citation>
    <scope>NUCLEOTIDE SEQUENCE [LARGE SCALE GENOMIC DNA]</scope>
    <source>
        <strain evidence="1">ALCF2SS1-6</strain>
    </source>
</reference>
<keyword evidence="2" id="KW-1185">Reference proteome</keyword>
<proteinExistence type="predicted"/>
<dbReference type="AlphaFoldDB" id="A0A5C2S8H6"/>
<dbReference type="EMBL" id="ML122267">
    <property type="protein sequence ID" value="RPD60030.1"/>
    <property type="molecule type" value="Genomic_DNA"/>
</dbReference>
<evidence type="ECO:0000313" key="1">
    <source>
        <dbReference type="EMBL" id="RPD60030.1"/>
    </source>
</evidence>
<accession>A0A5C2S8H6</accession>
<name>A0A5C2S8H6_9APHY</name>
<dbReference type="Proteomes" id="UP000313359">
    <property type="component" value="Unassembled WGS sequence"/>
</dbReference>
<organism evidence="1 2">
    <name type="scientific">Lentinus tigrinus ALCF2SS1-6</name>
    <dbReference type="NCBI Taxonomy" id="1328759"/>
    <lineage>
        <taxon>Eukaryota</taxon>
        <taxon>Fungi</taxon>
        <taxon>Dikarya</taxon>
        <taxon>Basidiomycota</taxon>
        <taxon>Agaricomycotina</taxon>
        <taxon>Agaricomycetes</taxon>
        <taxon>Polyporales</taxon>
        <taxon>Polyporaceae</taxon>
        <taxon>Lentinus</taxon>
    </lineage>
</organism>
<gene>
    <name evidence="1" type="ORF">L227DRAFT_104832</name>
</gene>